<keyword evidence="1" id="KW-0472">Membrane</keyword>
<dbReference type="Proteomes" id="UP000779233">
    <property type="component" value="Unassembled WGS sequence"/>
</dbReference>
<dbReference type="EMBL" id="CAJZCX010000004">
    <property type="protein sequence ID" value="CAG9473031.1"/>
    <property type="molecule type" value="Genomic_DNA"/>
</dbReference>
<evidence type="ECO:0000313" key="3">
    <source>
        <dbReference type="Proteomes" id="UP000779233"/>
    </source>
</evidence>
<evidence type="ECO:0000256" key="1">
    <source>
        <dbReference type="SAM" id="Phobius"/>
    </source>
</evidence>
<reference evidence="2" key="1">
    <citation type="submission" date="2021-09" db="EMBL/GenBank/DDBJ databases">
        <authorList>
            <consortium name="Pathogen Informatics"/>
        </authorList>
    </citation>
    <scope>NUCLEOTIDE SEQUENCE</scope>
    <source>
        <strain evidence="2">PvW1</strain>
    </source>
</reference>
<comment type="caution">
    <text evidence="2">The sequence shown here is derived from an EMBL/GenBank/DDBJ whole genome shotgun (WGS) entry which is preliminary data.</text>
</comment>
<dbReference type="AlphaFoldDB" id="A0A8S4H769"/>
<keyword evidence="1" id="KW-1133">Transmembrane helix</keyword>
<sequence>MIDSKILYFNKYLRVLLLHLILTSYTYNDLGVTVKFSENKNNVEGLLDFRFHRSLEEQEFQEQYDYQNMNDKLLEDVSKNGEDYGIYYVSPYEQLRQRSSNKVGVLQRNYKNRFGKKSGLAKLDHYIEKKLFYKFDNIYDLEKKMRNDKKLKKKKKYNKYLNRFILHYLLSLPGLIIVIIQLLGKFHINSSICDNIEANTHETCKLFFENIGYVNITILLISYIIIISVFIYGLIKIIKYEKIKAIKGKMCLKEYCNFCKEVIRKT</sequence>
<dbReference type="InterPro" id="IPR022139">
    <property type="entry name" value="Fam-L/Fam-M-like_plasmodium"/>
</dbReference>
<feature type="transmembrane region" description="Helical" evidence="1">
    <location>
        <begin position="160"/>
        <end position="183"/>
    </location>
</feature>
<feature type="transmembrane region" description="Helical" evidence="1">
    <location>
        <begin position="211"/>
        <end position="235"/>
    </location>
</feature>
<accession>A0A8S4H769</accession>
<gene>
    <name evidence="2" type="ORF">PVW1_120006600</name>
</gene>
<evidence type="ECO:0000313" key="2">
    <source>
        <dbReference type="EMBL" id="CAG9473031.1"/>
    </source>
</evidence>
<name>A0A8S4H769_PLAVI</name>
<protein>
    <submittedName>
        <fullName evidence="2">(malaria parasite P. vivax) hypothetical protein</fullName>
    </submittedName>
</protein>
<proteinExistence type="predicted"/>
<keyword evidence="1" id="KW-0812">Transmembrane</keyword>
<dbReference type="Pfam" id="PF12420">
    <property type="entry name" value="DUF3671"/>
    <property type="match status" value="1"/>
</dbReference>
<organism evidence="2 3">
    <name type="scientific">Plasmodium vivax</name>
    <name type="common">malaria parasite P. vivax</name>
    <dbReference type="NCBI Taxonomy" id="5855"/>
    <lineage>
        <taxon>Eukaryota</taxon>
        <taxon>Sar</taxon>
        <taxon>Alveolata</taxon>
        <taxon>Apicomplexa</taxon>
        <taxon>Aconoidasida</taxon>
        <taxon>Haemosporida</taxon>
        <taxon>Plasmodiidae</taxon>
        <taxon>Plasmodium</taxon>
        <taxon>Plasmodium (Plasmodium)</taxon>
    </lineage>
</organism>
<dbReference type="VEuPathDB" id="PlasmoDB:PVPAM_080011000"/>